<dbReference type="InterPro" id="IPR000700">
    <property type="entry name" value="PAS-assoc_C"/>
</dbReference>
<dbReference type="PROSITE" id="PS50113">
    <property type="entry name" value="PAC"/>
    <property type="match status" value="1"/>
</dbReference>
<dbReference type="NCBIfam" id="TIGR00254">
    <property type="entry name" value="GGDEF"/>
    <property type="match status" value="1"/>
</dbReference>
<evidence type="ECO:0000313" key="5">
    <source>
        <dbReference type="EMBL" id="KYD28049.1"/>
    </source>
</evidence>
<dbReference type="SMART" id="SM00897">
    <property type="entry name" value="FIST"/>
    <property type="match status" value="1"/>
</dbReference>
<dbReference type="Gene3D" id="3.20.20.450">
    <property type="entry name" value="EAL domain"/>
    <property type="match status" value="1"/>
</dbReference>
<dbReference type="InterPro" id="IPR013655">
    <property type="entry name" value="PAS_fold_3"/>
</dbReference>
<evidence type="ECO:0000259" key="1">
    <source>
        <dbReference type="PROSITE" id="PS50112"/>
    </source>
</evidence>
<dbReference type="InterPro" id="IPR001633">
    <property type="entry name" value="EAL_dom"/>
</dbReference>
<dbReference type="PANTHER" id="PTHR44757:SF2">
    <property type="entry name" value="BIOFILM ARCHITECTURE MAINTENANCE PROTEIN MBAA"/>
    <property type="match status" value="1"/>
</dbReference>
<dbReference type="PROSITE" id="PS50883">
    <property type="entry name" value="EAL"/>
    <property type="match status" value="1"/>
</dbReference>
<dbReference type="Proteomes" id="UP000075324">
    <property type="component" value="Unassembled WGS sequence"/>
</dbReference>
<dbReference type="EMBL" id="LQYW01000085">
    <property type="protein sequence ID" value="KYD28049.1"/>
    <property type="molecule type" value="Genomic_DNA"/>
</dbReference>
<dbReference type="Gene3D" id="3.30.450.20">
    <property type="entry name" value="PAS domain"/>
    <property type="match status" value="1"/>
</dbReference>
<accession>A0A150MUJ7</accession>
<organism evidence="5 6">
    <name type="scientific">Parageobacillus toebii</name>
    <dbReference type="NCBI Taxonomy" id="153151"/>
    <lineage>
        <taxon>Bacteria</taxon>
        <taxon>Bacillati</taxon>
        <taxon>Bacillota</taxon>
        <taxon>Bacilli</taxon>
        <taxon>Bacillales</taxon>
        <taxon>Anoxybacillaceae</taxon>
        <taxon>Parageobacillus</taxon>
    </lineage>
</organism>
<dbReference type="SMART" id="SM00091">
    <property type="entry name" value="PAS"/>
    <property type="match status" value="1"/>
</dbReference>
<dbReference type="SMART" id="SM00052">
    <property type="entry name" value="EAL"/>
    <property type="match status" value="1"/>
</dbReference>
<protein>
    <submittedName>
        <fullName evidence="5">Uncharacterized protein</fullName>
    </submittedName>
</protein>
<dbReference type="SMART" id="SM00267">
    <property type="entry name" value="GGDEF"/>
    <property type="match status" value="1"/>
</dbReference>
<dbReference type="InterPro" id="IPR013702">
    <property type="entry name" value="FIST_domain_N"/>
</dbReference>
<dbReference type="SUPFAM" id="SSF55785">
    <property type="entry name" value="PYP-like sensor domain (PAS domain)"/>
    <property type="match status" value="1"/>
</dbReference>
<dbReference type="PROSITE" id="PS50112">
    <property type="entry name" value="PAS"/>
    <property type="match status" value="1"/>
</dbReference>
<dbReference type="SUPFAM" id="SSF55073">
    <property type="entry name" value="Nucleotide cyclase"/>
    <property type="match status" value="1"/>
</dbReference>
<dbReference type="InterPro" id="IPR035965">
    <property type="entry name" value="PAS-like_dom_sf"/>
</dbReference>
<dbReference type="Pfam" id="PF08495">
    <property type="entry name" value="FIST"/>
    <property type="match status" value="1"/>
</dbReference>
<dbReference type="InterPro" id="IPR019494">
    <property type="entry name" value="FIST_C"/>
</dbReference>
<dbReference type="Pfam" id="PF08447">
    <property type="entry name" value="PAS_3"/>
    <property type="match status" value="1"/>
</dbReference>
<dbReference type="PATRIC" id="fig|153151.4.peg.131"/>
<proteinExistence type="predicted"/>
<comment type="caution">
    <text evidence="5">The sequence shown here is derived from an EMBL/GenBank/DDBJ whole genome shotgun (WGS) entry which is preliminary data.</text>
</comment>
<dbReference type="Pfam" id="PF00563">
    <property type="entry name" value="EAL"/>
    <property type="match status" value="1"/>
</dbReference>
<dbReference type="Gene3D" id="3.30.70.270">
    <property type="match status" value="1"/>
</dbReference>
<evidence type="ECO:0000313" key="6">
    <source>
        <dbReference type="Proteomes" id="UP000075324"/>
    </source>
</evidence>
<name>A0A150MUJ7_9BACL</name>
<dbReference type="Pfam" id="PF00990">
    <property type="entry name" value="GGDEF"/>
    <property type="match status" value="1"/>
</dbReference>
<dbReference type="FunFam" id="3.20.20.450:FF:000001">
    <property type="entry name" value="Cyclic di-GMP phosphodiesterase yahA"/>
    <property type="match status" value="1"/>
</dbReference>
<dbReference type="SMART" id="SM01204">
    <property type="entry name" value="FIST_C"/>
    <property type="match status" value="1"/>
</dbReference>
<feature type="domain" description="EAL" evidence="3">
    <location>
        <begin position="696"/>
        <end position="950"/>
    </location>
</feature>
<gene>
    <name evidence="5" type="ORF">B4110_0811</name>
</gene>
<dbReference type="AlphaFoldDB" id="A0A150MUJ7"/>
<sequence length="951" mass="108853">MNMYRLHCHNTEELYDFIAQHHLAQYEHIFVQVAANKVDQLELRKMIGLLQRYLPQAQLFGVTYGEHFGFDDKFFICFTVFEKVSVHSVLLSYEEFANELELVTYISDTLITEETNLLLLFTDQNSNLHSLIRHIPLANEKTVVIAGRINEGERLFSHEGFVTGGMLAISFNGSAFRVQSSHPFLWEPVGTAFRITKCSGNKLYELDGKKAIKLLQRYLGKEFIDRLPFSGAEFPFIIEKNGHKECLSIVKVNEDGSIELNGYVHQGEKVKFSYVHLTSLVWTISDELNKLTKKYTEAIFFYRSIAVQGYAYPVLEQITTTLEQVAPTFTPFIFVELVIKDRDIRSATFSMLALSEGNQNGENSSASVSLSIPEMFQGVMTLANLMSTSSREMERLRVHVQISQSLFEHNTDIVYSTDLHGNFTNVNPAFEKILGYTKEEILHTNALKYMHPNDVPRVSRHFYRALRGKIQYYNLEIPTKSGETLLFQIKNVPIIVDGKKVGIYGIGRDITEQKKAEEKISYLAYYDPDTHLPNRTKFMEIIDEQLEKAKQKNRKLAVVFIDLDRFKLVNDSIGHYAGDEILKQVVQRIQHVLPAGAYLGRFHGDKFCLLLTERTDSEGVFKTAAHISKEVMKPIVYENKEFFITISIGISFYPNDGVDKHSLLKNADIALNRAKQSGGNRIQFYSAKMNEETLYRLEMERYLRKALENQEFFLCYQPIIDIHKGVIVGNEALIRWRHPKLGLVRPNEFISLAEETGLIHEIGRWVLVTACKQTKKWQQLWNQQLFVSVNVSARQIQHEGFIDDVKQALEQSQLSPNCLHLELTENSMLRNLHYSIQVMKELQQLGVGIAIDDFGSGYASFSYLKNLPVNILKIDRSFVEQMHTNSSDIAIVKAIITMGHGLGLKTVAEGVETVEQLELLKMLHCHHAQGYALYRPVTAEELSTYVTVRSK</sequence>
<evidence type="ECO:0000259" key="3">
    <source>
        <dbReference type="PROSITE" id="PS50883"/>
    </source>
</evidence>
<dbReference type="InterPro" id="IPR052155">
    <property type="entry name" value="Biofilm_reg_signaling"/>
</dbReference>
<dbReference type="NCBIfam" id="TIGR00229">
    <property type="entry name" value="sensory_box"/>
    <property type="match status" value="1"/>
</dbReference>
<dbReference type="CDD" id="cd00130">
    <property type="entry name" value="PAS"/>
    <property type="match status" value="1"/>
</dbReference>
<dbReference type="InterPro" id="IPR035919">
    <property type="entry name" value="EAL_sf"/>
</dbReference>
<dbReference type="InterPro" id="IPR029787">
    <property type="entry name" value="Nucleotide_cyclase"/>
</dbReference>
<dbReference type="InterPro" id="IPR000160">
    <property type="entry name" value="GGDEF_dom"/>
</dbReference>
<dbReference type="InterPro" id="IPR000014">
    <property type="entry name" value="PAS"/>
</dbReference>
<dbReference type="InterPro" id="IPR043128">
    <property type="entry name" value="Rev_trsase/Diguanyl_cyclase"/>
</dbReference>
<dbReference type="CDD" id="cd01948">
    <property type="entry name" value="EAL"/>
    <property type="match status" value="1"/>
</dbReference>
<dbReference type="SUPFAM" id="SSF141868">
    <property type="entry name" value="EAL domain-like"/>
    <property type="match status" value="1"/>
</dbReference>
<reference evidence="5 6" key="1">
    <citation type="submission" date="2016-01" db="EMBL/GenBank/DDBJ databases">
        <title>Draft Genome Sequences of Seven Thermophilic Sporeformers Isolated from Foods.</title>
        <authorList>
            <person name="Berendsen E.M."/>
            <person name="Wells-Bennik M.H."/>
            <person name="Krawcyk A.O."/>
            <person name="De Jong A."/>
            <person name="Holsappel S."/>
            <person name="Eijlander R.T."/>
            <person name="Kuipers O.P."/>
        </authorList>
    </citation>
    <scope>NUCLEOTIDE SEQUENCE [LARGE SCALE GENOMIC DNA]</scope>
    <source>
        <strain evidence="5 6">B4110</strain>
    </source>
</reference>
<dbReference type="PANTHER" id="PTHR44757">
    <property type="entry name" value="DIGUANYLATE CYCLASE DGCP"/>
    <property type="match status" value="1"/>
</dbReference>
<dbReference type="PROSITE" id="PS50887">
    <property type="entry name" value="GGDEF"/>
    <property type="match status" value="1"/>
</dbReference>
<feature type="domain" description="PAC" evidence="2">
    <location>
        <begin position="471"/>
        <end position="522"/>
    </location>
</feature>
<dbReference type="CDD" id="cd01949">
    <property type="entry name" value="GGDEF"/>
    <property type="match status" value="1"/>
</dbReference>
<feature type="domain" description="GGDEF" evidence="4">
    <location>
        <begin position="554"/>
        <end position="687"/>
    </location>
</feature>
<evidence type="ECO:0000259" key="4">
    <source>
        <dbReference type="PROSITE" id="PS50887"/>
    </source>
</evidence>
<dbReference type="RefSeq" id="WP_062678473.1">
    <property type="nucleotide sequence ID" value="NZ_LQYW01000085.1"/>
</dbReference>
<evidence type="ECO:0000259" key="2">
    <source>
        <dbReference type="PROSITE" id="PS50113"/>
    </source>
</evidence>
<feature type="domain" description="PAS" evidence="1">
    <location>
        <begin position="406"/>
        <end position="469"/>
    </location>
</feature>